<dbReference type="InterPro" id="IPR016085">
    <property type="entry name" value="Protease_inh_B-barrel_dom"/>
</dbReference>
<dbReference type="Gene3D" id="2.40.128.10">
    <property type="match status" value="1"/>
</dbReference>
<dbReference type="AlphaFoldDB" id="A0A1Y2SD65"/>
<dbReference type="STRING" id="351656.Xvie_01758"/>
<reference evidence="9 10" key="1">
    <citation type="submission" date="2016-10" db="EMBL/GenBank/DDBJ databases">
        <title>Systematic genetic and metabolomic analysis of Xenorhabdus and Photorhabdus spp., highlights the requirements for a dual symbiotic and pathogenic life style.</title>
        <authorList>
            <person name="Tobias N.J."/>
            <person name="Wolff H."/>
            <person name="Djahanschiri B."/>
            <person name="Pidot S.J."/>
            <person name="Stinear T.P."/>
            <person name="Ebersberger I."/>
            <person name="Bode H.B."/>
        </authorList>
    </citation>
    <scope>NUCLEOTIDE SEQUENCE [LARGE SCALE GENOMIC DNA]</scope>
    <source>
        <strain evidence="9 10">DSM 22392</strain>
    </source>
</reference>
<dbReference type="InterPro" id="IPR022815">
    <property type="entry name" value="Inh"/>
</dbReference>
<keyword evidence="7" id="KW-0481">Metalloenzyme inhibitor</keyword>
<evidence type="ECO:0000256" key="4">
    <source>
        <dbReference type="ARBA" id="ARBA00022690"/>
    </source>
</evidence>
<evidence type="ECO:0000256" key="6">
    <source>
        <dbReference type="ARBA" id="ARBA00022764"/>
    </source>
</evidence>
<comment type="subcellular location">
    <subcellularLocation>
        <location evidence="1">Periplasm</location>
    </subcellularLocation>
</comment>
<keyword evidence="6" id="KW-0574">Periplasm</keyword>
<evidence type="ECO:0000313" key="10">
    <source>
        <dbReference type="Proteomes" id="UP000194350"/>
    </source>
</evidence>
<dbReference type="InterPro" id="IPR021140">
    <property type="entry name" value="Inh/Omp19"/>
</dbReference>
<keyword evidence="10" id="KW-1185">Reference proteome</keyword>
<sequence length="115" mass="12296">MASSLGLPSAGELKGLWQLTDGNRLCNIELTDTHLPDGSIWALKSDACVPELIGSSVEGWYPSPDGITLTDGDGNSLAFFSHESEQWIAYFVDGRELVMTFNGTENSGTANAVTK</sequence>
<feature type="domain" description="Alkaline proteinase inhibitor/ Outer membrane lipoprotein Omp19" evidence="8">
    <location>
        <begin position="8"/>
        <end position="99"/>
    </location>
</feature>
<comment type="similarity">
    <text evidence="2">Belongs to the protease inhibitor I38 family.</text>
</comment>
<accession>A0A1Y2SD65</accession>
<gene>
    <name evidence="9" type="ORF">Xvie_01758</name>
</gene>
<protein>
    <submittedName>
        <fullName evidence="9">Proteinase inhibitor</fullName>
    </submittedName>
</protein>
<dbReference type="Proteomes" id="UP000194350">
    <property type="component" value="Unassembled WGS sequence"/>
</dbReference>
<dbReference type="PRINTS" id="PR01274">
    <property type="entry name" value="MPTASEINHBTR"/>
</dbReference>
<keyword evidence="5" id="KW-0732">Signal</keyword>
<keyword evidence="3" id="KW-0483">Metalloprotease inhibitor</keyword>
<evidence type="ECO:0000256" key="5">
    <source>
        <dbReference type="ARBA" id="ARBA00022729"/>
    </source>
</evidence>
<keyword evidence="4" id="KW-0646">Protease inhibitor</keyword>
<dbReference type="RefSeq" id="WP_086108934.1">
    <property type="nucleotide sequence ID" value="NZ_CAWNGD010000117.1"/>
</dbReference>
<dbReference type="Pfam" id="PF02974">
    <property type="entry name" value="Inh"/>
    <property type="match status" value="1"/>
</dbReference>
<evidence type="ECO:0000256" key="1">
    <source>
        <dbReference type="ARBA" id="ARBA00004418"/>
    </source>
</evidence>
<organism evidence="9 10">
    <name type="scientific">Xenorhabdus vietnamensis</name>
    <dbReference type="NCBI Taxonomy" id="351656"/>
    <lineage>
        <taxon>Bacteria</taxon>
        <taxon>Pseudomonadati</taxon>
        <taxon>Pseudomonadota</taxon>
        <taxon>Gammaproteobacteria</taxon>
        <taxon>Enterobacterales</taxon>
        <taxon>Morganellaceae</taxon>
        <taxon>Xenorhabdus</taxon>
    </lineage>
</organism>
<name>A0A1Y2SD65_9GAMM</name>
<evidence type="ECO:0000259" key="8">
    <source>
        <dbReference type="Pfam" id="PF02974"/>
    </source>
</evidence>
<proteinExistence type="inferred from homology"/>
<evidence type="ECO:0000313" key="9">
    <source>
        <dbReference type="EMBL" id="OTA16670.1"/>
    </source>
</evidence>
<dbReference type="OrthoDB" id="6996810at2"/>
<comment type="caution">
    <text evidence="9">The sequence shown here is derived from an EMBL/GenBank/DDBJ whole genome shotgun (WGS) entry which is preliminary data.</text>
</comment>
<dbReference type="EMBL" id="MUBJ01000007">
    <property type="protein sequence ID" value="OTA16670.1"/>
    <property type="molecule type" value="Genomic_DNA"/>
</dbReference>
<dbReference type="GO" id="GO:0042597">
    <property type="term" value="C:periplasmic space"/>
    <property type="evidence" value="ECO:0007669"/>
    <property type="project" value="UniProtKB-SubCell"/>
</dbReference>
<evidence type="ECO:0000256" key="3">
    <source>
        <dbReference type="ARBA" id="ARBA00022608"/>
    </source>
</evidence>
<dbReference type="GO" id="GO:0008191">
    <property type="term" value="F:metalloendopeptidase inhibitor activity"/>
    <property type="evidence" value="ECO:0007669"/>
    <property type="project" value="InterPro"/>
</dbReference>
<evidence type="ECO:0000256" key="7">
    <source>
        <dbReference type="ARBA" id="ARBA00023215"/>
    </source>
</evidence>
<dbReference type="SUPFAM" id="SSF50882">
    <property type="entry name" value="beta-Barrel protease inhibitors"/>
    <property type="match status" value="1"/>
</dbReference>
<evidence type="ECO:0000256" key="2">
    <source>
        <dbReference type="ARBA" id="ARBA00006813"/>
    </source>
</evidence>